<organism evidence="2 3">
    <name type="scientific">Tritrichomonas musculus</name>
    <dbReference type="NCBI Taxonomy" id="1915356"/>
    <lineage>
        <taxon>Eukaryota</taxon>
        <taxon>Metamonada</taxon>
        <taxon>Parabasalia</taxon>
        <taxon>Tritrichomonadida</taxon>
        <taxon>Tritrichomonadidae</taxon>
        <taxon>Tritrichomonas</taxon>
    </lineage>
</organism>
<feature type="domain" description="Protein kinase" evidence="1">
    <location>
        <begin position="29"/>
        <end position="314"/>
    </location>
</feature>
<sequence length="349" mass="39848">MSIHDITKRLQIYWQSNKEMRIPSFLNKYEIAKKIAETEFCVVVSAQIKKSTTKYAIKCIPLNFYRKHQNEIEIITKISHPNIIQCIDSFQYPSKKGEKPRLFAIVMPCASSDLVGRIRFGGYIEEPIACKIMHEILSAIKYLHDNNIIHRDLKCDNIFVMQDDADGIRIAIGDFGLSIWGDGSPINGLPVGTALYAPPELLIQNKESVFGISFNNHKVTYDKSVDIFSLGIIMFSILSGNHPFKSKHGYQINDHLNGRIVFRTDDPNNFLLPLEPDDIFNSVSDDAKTLILRMTCKDPKSRITAEQALNHQWFMRFSEVANIPLRIENNAHVNIDVEAENDNDNDIYT</sequence>
<dbReference type="SMART" id="SM00220">
    <property type="entry name" value="S_TKc"/>
    <property type="match status" value="1"/>
</dbReference>
<protein>
    <recommendedName>
        <fullName evidence="1">Protein kinase domain-containing protein</fullName>
    </recommendedName>
</protein>
<name>A0ABR2L7A4_9EUKA</name>
<dbReference type="InterPro" id="IPR000719">
    <property type="entry name" value="Prot_kinase_dom"/>
</dbReference>
<reference evidence="2 3" key="1">
    <citation type="submission" date="2024-04" db="EMBL/GenBank/DDBJ databases">
        <title>Tritrichomonas musculus Genome.</title>
        <authorList>
            <person name="Alves-Ferreira E."/>
            <person name="Grigg M."/>
            <person name="Lorenzi H."/>
            <person name="Galac M."/>
        </authorList>
    </citation>
    <scope>NUCLEOTIDE SEQUENCE [LARGE SCALE GENOMIC DNA]</scope>
    <source>
        <strain evidence="2 3">EAF2021</strain>
    </source>
</reference>
<evidence type="ECO:0000313" key="2">
    <source>
        <dbReference type="EMBL" id="KAK8899112.1"/>
    </source>
</evidence>
<dbReference type="InterPro" id="IPR011009">
    <property type="entry name" value="Kinase-like_dom_sf"/>
</dbReference>
<dbReference type="Pfam" id="PF00069">
    <property type="entry name" value="Pkinase"/>
    <property type="match status" value="1"/>
</dbReference>
<dbReference type="InterPro" id="IPR008271">
    <property type="entry name" value="Ser/Thr_kinase_AS"/>
</dbReference>
<evidence type="ECO:0000259" key="1">
    <source>
        <dbReference type="PROSITE" id="PS50011"/>
    </source>
</evidence>
<dbReference type="Proteomes" id="UP001470230">
    <property type="component" value="Unassembled WGS sequence"/>
</dbReference>
<proteinExistence type="predicted"/>
<dbReference type="PROSITE" id="PS00108">
    <property type="entry name" value="PROTEIN_KINASE_ST"/>
    <property type="match status" value="1"/>
</dbReference>
<dbReference type="SUPFAM" id="SSF56112">
    <property type="entry name" value="Protein kinase-like (PK-like)"/>
    <property type="match status" value="1"/>
</dbReference>
<dbReference type="PANTHER" id="PTHR44167">
    <property type="entry name" value="OVARIAN-SPECIFIC SERINE/THREONINE-PROTEIN KINASE LOK-RELATED"/>
    <property type="match status" value="1"/>
</dbReference>
<accession>A0ABR2L7A4</accession>
<gene>
    <name evidence="2" type="ORF">M9Y10_001413</name>
</gene>
<comment type="caution">
    <text evidence="2">The sequence shown here is derived from an EMBL/GenBank/DDBJ whole genome shotgun (WGS) entry which is preliminary data.</text>
</comment>
<dbReference type="EMBL" id="JAPFFF010000001">
    <property type="protein sequence ID" value="KAK8899112.1"/>
    <property type="molecule type" value="Genomic_DNA"/>
</dbReference>
<dbReference type="Gene3D" id="3.30.200.20">
    <property type="entry name" value="Phosphorylase Kinase, domain 1"/>
    <property type="match status" value="1"/>
</dbReference>
<evidence type="ECO:0000313" key="3">
    <source>
        <dbReference type="Proteomes" id="UP001470230"/>
    </source>
</evidence>
<dbReference type="Gene3D" id="1.10.510.10">
    <property type="entry name" value="Transferase(Phosphotransferase) domain 1"/>
    <property type="match status" value="1"/>
</dbReference>
<dbReference type="PANTHER" id="PTHR44167:SF24">
    <property type="entry name" value="SERINE_THREONINE-PROTEIN KINASE CHK2"/>
    <property type="match status" value="1"/>
</dbReference>
<keyword evidence="3" id="KW-1185">Reference proteome</keyword>
<dbReference type="PROSITE" id="PS50011">
    <property type="entry name" value="PROTEIN_KINASE_DOM"/>
    <property type="match status" value="1"/>
</dbReference>